<name>A0AB38A228_9LACT</name>
<dbReference type="EMBL" id="FNQH01000005">
    <property type="protein sequence ID" value="SEA73997.1"/>
    <property type="molecule type" value="Genomic_DNA"/>
</dbReference>
<dbReference type="AlphaFoldDB" id="A0AB38A228"/>
<evidence type="ECO:0000313" key="1">
    <source>
        <dbReference type="EMBL" id="SEA73997.1"/>
    </source>
</evidence>
<gene>
    <name evidence="1" type="ORF">SAMN04488525_10524</name>
</gene>
<proteinExistence type="predicted"/>
<dbReference type="Proteomes" id="UP000199042">
    <property type="component" value="Unassembled WGS sequence"/>
</dbReference>
<evidence type="ECO:0000313" key="2">
    <source>
        <dbReference type="Proteomes" id="UP000199042"/>
    </source>
</evidence>
<sequence>MNTQQPTENRTLGYSYHEALGSLDISRSETLETAEKTWINSGQPGLAHLLL</sequence>
<reference evidence="1 2" key="1">
    <citation type="submission" date="2016-10" db="EMBL/GenBank/DDBJ databases">
        <authorList>
            <person name="Varghese N."/>
            <person name="Submissions S."/>
        </authorList>
    </citation>
    <scope>NUCLEOTIDE SEQUENCE [LARGE SCALE GENOMIC DNA]</scope>
    <source>
        <strain evidence="1 2">DSM 14526</strain>
    </source>
</reference>
<accession>A0AB38A228</accession>
<keyword evidence="2" id="KW-1185">Reference proteome</keyword>
<comment type="caution">
    <text evidence="1">The sequence shown here is derived from an EMBL/GenBank/DDBJ whole genome shotgun (WGS) entry which is preliminary data.</text>
</comment>
<protein>
    <submittedName>
        <fullName evidence="1">Uncharacterized protein</fullName>
    </submittedName>
</protein>
<organism evidence="1 2">
    <name type="scientific">Trichococcus collinsii</name>
    <dbReference type="NCBI Taxonomy" id="157076"/>
    <lineage>
        <taxon>Bacteria</taxon>
        <taxon>Bacillati</taxon>
        <taxon>Bacillota</taxon>
        <taxon>Bacilli</taxon>
        <taxon>Lactobacillales</taxon>
        <taxon>Carnobacteriaceae</taxon>
        <taxon>Trichococcus</taxon>
    </lineage>
</organism>